<gene>
    <name evidence="1" type="ORF">X975_18811</name>
</gene>
<dbReference type="Proteomes" id="UP000054359">
    <property type="component" value="Unassembled WGS sequence"/>
</dbReference>
<dbReference type="OMA" id="SCMSEWR"/>
<organism evidence="1 2">
    <name type="scientific">Stegodyphus mimosarum</name>
    <name type="common">African social velvet spider</name>
    <dbReference type="NCBI Taxonomy" id="407821"/>
    <lineage>
        <taxon>Eukaryota</taxon>
        <taxon>Metazoa</taxon>
        <taxon>Ecdysozoa</taxon>
        <taxon>Arthropoda</taxon>
        <taxon>Chelicerata</taxon>
        <taxon>Arachnida</taxon>
        <taxon>Araneae</taxon>
        <taxon>Araneomorphae</taxon>
        <taxon>Entelegynae</taxon>
        <taxon>Eresoidea</taxon>
        <taxon>Eresidae</taxon>
        <taxon>Stegodyphus</taxon>
    </lineage>
</organism>
<accession>A0A087UKE2</accession>
<evidence type="ECO:0000313" key="2">
    <source>
        <dbReference type="Proteomes" id="UP000054359"/>
    </source>
</evidence>
<name>A0A087UKE2_STEMI</name>
<dbReference type="OrthoDB" id="9979538at2759"/>
<dbReference type="STRING" id="407821.A0A087UKE2"/>
<protein>
    <submittedName>
        <fullName evidence="1">Uncharacterized protein</fullName>
    </submittedName>
</protein>
<sequence>MKKFEETGSAHNKPSLERPKAVCAHGNIAAVCESIMNDSLASISRRSQELQISQTSLWRILQKYLHLCAYKIQLTQDLKDKDHLQRKNLLSCMSEWR</sequence>
<evidence type="ECO:0000313" key="1">
    <source>
        <dbReference type="EMBL" id="KFM77831.1"/>
    </source>
</evidence>
<dbReference type="EMBL" id="KK120232">
    <property type="protein sequence ID" value="KFM77831.1"/>
    <property type="molecule type" value="Genomic_DNA"/>
</dbReference>
<proteinExistence type="predicted"/>
<dbReference type="AlphaFoldDB" id="A0A087UKE2"/>
<reference evidence="1 2" key="1">
    <citation type="submission" date="2013-11" db="EMBL/GenBank/DDBJ databases">
        <title>Genome sequencing of Stegodyphus mimosarum.</title>
        <authorList>
            <person name="Bechsgaard J."/>
        </authorList>
    </citation>
    <scope>NUCLEOTIDE SEQUENCE [LARGE SCALE GENOMIC DNA]</scope>
</reference>
<keyword evidence="2" id="KW-1185">Reference proteome</keyword>
<feature type="non-terminal residue" evidence="1">
    <location>
        <position position="97"/>
    </location>
</feature>